<evidence type="ECO:0000259" key="9">
    <source>
        <dbReference type="Pfam" id="PF06144"/>
    </source>
</evidence>
<keyword evidence="3" id="KW-0808">Transferase</keyword>
<evidence type="ECO:0000256" key="6">
    <source>
        <dbReference type="ARBA" id="ARBA00022932"/>
    </source>
</evidence>
<dbReference type="Gene3D" id="3.40.50.300">
    <property type="entry name" value="P-loop containing nucleotide triphosphate hydrolases"/>
    <property type="match status" value="1"/>
</dbReference>
<dbReference type="InterPro" id="IPR048466">
    <property type="entry name" value="DNA_pol3_delta-like_C"/>
</dbReference>
<keyword evidence="4" id="KW-0548">Nucleotidyltransferase</keyword>
<feature type="domain" description="DNA polymerase III delta subunit-like C-terminal" evidence="10">
    <location>
        <begin position="193"/>
        <end position="310"/>
    </location>
</feature>
<dbReference type="SUPFAM" id="SSF48019">
    <property type="entry name" value="post-AAA+ oligomerization domain-like"/>
    <property type="match status" value="1"/>
</dbReference>
<dbReference type="PANTHER" id="PTHR34388:SF1">
    <property type="entry name" value="DNA POLYMERASE III SUBUNIT DELTA"/>
    <property type="match status" value="1"/>
</dbReference>
<protein>
    <recommendedName>
        <fullName evidence="2">DNA polymerase III subunit delta</fullName>
        <ecNumber evidence="1">2.7.7.7</ecNumber>
    </recommendedName>
</protein>
<evidence type="ECO:0000256" key="3">
    <source>
        <dbReference type="ARBA" id="ARBA00022679"/>
    </source>
</evidence>
<dbReference type="GO" id="GO:0003887">
    <property type="term" value="F:DNA-directed DNA polymerase activity"/>
    <property type="evidence" value="ECO:0007669"/>
    <property type="project" value="UniProtKB-KW"/>
</dbReference>
<sequence>MIIFLYGQDSYRSKQKLDEIVLHYKDSGKSGLNLISLDAKDVSFSDFYDNFKISSMFAEKKLIILKNVFAGRNFQEDFVQEVKNIESLKDVVLVYENEGPDARLKLFKTLLKSCKCQEFAPLAGAGLKKWAQEEFQKLGQKINLDALDLLLNYAGNDLWRLSGEINKLANYKTSAVIKKEDIELHVRPRIELDIFKTIDALAAKNKKQALALLHKHLDGGEVPLYLLSMIAYQFKNLLVVKELAQQGLMYASIVKKSGLHPFVVKKTYYACNQFSFEELKKIYQKIFQVDLDIKTGKIEAETALDIFVASI</sequence>
<evidence type="ECO:0000313" key="12">
    <source>
        <dbReference type="Proteomes" id="UP000178774"/>
    </source>
</evidence>
<feature type="domain" description="DNA polymerase III delta N-terminal" evidence="9">
    <location>
        <begin position="4"/>
        <end position="114"/>
    </location>
</feature>
<dbReference type="Gene3D" id="1.10.8.60">
    <property type="match status" value="1"/>
</dbReference>
<proteinExistence type="inferred from homology"/>
<dbReference type="InterPro" id="IPR027417">
    <property type="entry name" value="P-loop_NTPase"/>
</dbReference>
<dbReference type="Pfam" id="PF21694">
    <property type="entry name" value="DNA_pol3_delta_C"/>
    <property type="match status" value="1"/>
</dbReference>
<dbReference type="AlphaFoldDB" id="A0A1G2HRN6"/>
<evidence type="ECO:0000256" key="4">
    <source>
        <dbReference type="ARBA" id="ARBA00022695"/>
    </source>
</evidence>
<dbReference type="InterPro" id="IPR005790">
    <property type="entry name" value="DNA_polIII_delta"/>
</dbReference>
<comment type="similarity">
    <text evidence="7">Belongs to the DNA polymerase HolA subunit family.</text>
</comment>
<dbReference type="NCBIfam" id="TIGR01128">
    <property type="entry name" value="holA"/>
    <property type="match status" value="1"/>
</dbReference>
<evidence type="ECO:0000256" key="1">
    <source>
        <dbReference type="ARBA" id="ARBA00012417"/>
    </source>
</evidence>
<dbReference type="Gene3D" id="1.20.272.10">
    <property type="match status" value="1"/>
</dbReference>
<evidence type="ECO:0000256" key="7">
    <source>
        <dbReference type="ARBA" id="ARBA00034754"/>
    </source>
</evidence>
<dbReference type="GO" id="GO:0009360">
    <property type="term" value="C:DNA polymerase III complex"/>
    <property type="evidence" value="ECO:0007669"/>
    <property type="project" value="InterPro"/>
</dbReference>
<dbReference type="GO" id="GO:0003677">
    <property type="term" value="F:DNA binding"/>
    <property type="evidence" value="ECO:0007669"/>
    <property type="project" value="InterPro"/>
</dbReference>
<evidence type="ECO:0000259" key="10">
    <source>
        <dbReference type="Pfam" id="PF21694"/>
    </source>
</evidence>
<organism evidence="11 12">
    <name type="scientific">Candidatus Staskawiczbacteria bacterium RIFCSPHIGHO2_01_FULL_41_41</name>
    <dbReference type="NCBI Taxonomy" id="1802203"/>
    <lineage>
        <taxon>Bacteria</taxon>
        <taxon>Candidatus Staskawicziibacteriota</taxon>
    </lineage>
</organism>
<dbReference type="Pfam" id="PF06144">
    <property type="entry name" value="DNA_pol3_delta"/>
    <property type="match status" value="1"/>
</dbReference>
<keyword evidence="5" id="KW-0235">DNA replication</keyword>
<keyword evidence="6" id="KW-0239">DNA-directed DNA polymerase</keyword>
<dbReference type="EC" id="2.7.7.7" evidence="1"/>
<dbReference type="GO" id="GO:0006261">
    <property type="term" value="P:DNA-templated DNA replication"/>
    <property type="evidence" value="ECO:0007669"/>
    <property type="project" value="TreeGrafter"/>
</dbReference>
<comment type="caution">
    <text evidence="11">The sequence shown here is derived from an EMBL/GenBank/DDBJ whole genome shotgun (WGS) entry which is preliminary data.</text>
</comment>
<evidence type="ECO:0000256" key="8">
    <source>
        <dbReference type="ARBA" id="ARBA00049244"/>
    </source>
</evidence>
<dbReference type="Proteomes" id="UP000178774">
    <property type="component" value="Unassembled WGS sequence"/>
</dbReference>
<name>A0A1G2HRN6_9BACT</name>
<dbReference type="SUPFAM" id="SSF52540">
    <property type="entry name" value="P-loop containing nucleoside triphosphate hydrolases"/>
    <property type="match status" value="1"/>
</dbReference>
<dbReference type="InterPro" id="IPR008921">
    <property type="entry name" value="DNA_pol3_clamp-load_cplx_C"/>
</dbReference>
<dbReference type="InterPro" id="IPR010372">
    <property type="entry name" value="DNA_pol3_delta_N"/>
</dbReference>
<dbReference type="EMBL" id="MHOP01000028">
    <property type="protein sequence ID" value="OGZ65137.1"/>
    <property type="molecule type" value="Genomic_DNA"/>
</dbReference>
<accession>A0A1G2HRN6</accession>
<dbReference type="PANTHER" id="PTHR34388">
    <property type="entry name" value="DNA POLYMERASE III SUBUNIT DELTA"/>
    <property type="match status" value="1"/>
</dbReference>
<comment type="catalytic activity">
    <reaction evidence="8">
        <text>DNA(n) + a 2'-deoxyribonucleoside 5'-triphosphate = DNA(n+1) + diphosphate</text>
        <dbReference type="Rhea" id="RHEA:22508"/>
        <dbReference type="Rhea" id="RHEA-COMP:17339"/>
        <dbReference type="Rhea" id="RHEA-COMP:17340"/>
        <dbReference type="ChEBI" id="CHEBI:33019"/>
        <dbReference type="ChEBI" id="CHEBI:61560"/>
        <dbReference type="ChEBI" id="CHEBI:173112"/>
        <dbReference type="EC" id="2.7.7.7"/>
    </reaction>
</comment>
<evidence type="ECO:0000256" key="2">
    <source>
        <dbReference type="ARBA" id="ARBA00017703"/>
    </source>
</evidence>
<reference evidence="11 12" key="1">
    <citation type="journal article" date="2016" name="Nat. Commun.">
        <title>Thousands of microbial genomes shed light on interconnected biogeochemical processes in an aquifer system.</title>
        <authorList>
            <person name="Anantharaman K."/>
            <person name="Brown C.T."/>
            <person name="Hug L.A."/>
            <person name="Sharon I."/>
            <person name="Castelle C.J."/>
            <person name="Probst A.J."/>
            <person name="Thomas B.C."/>
            <person name="Singh A."/>
            <person name="Wilkins M.J."/>
            <person name="Karaoz U."/>
            <person name="Brodie E.L."/>
            <person name="Williams K.H."/>
            <person name="Hubbard S.S."/>
            <person name="Banfield J.F."/>
        </authorList>
    </citation>
    <scope>NUCLEOTIDE SEQUENCE [LARGE SCALE GENOMIC DNA]</scope>
</reference>
<evidence type="ECO:0000256" key="5">
    <source>
        <dbReference type="ARBA" id="ARBA00022705"/>
    </source>
</evidence>
<evidence type="ECO:0000313" key="11">
    <source>
        <dbReference type="EMBL" id="OGZ65137.1"/>
    </source>
</evidence>
<gene>
    <name evidence="11" type="ORF">A2822_00405</name>
</gene>